<dbReference type="InterPro" id="IPR013189">
    <property type="entry name" value="Glyco_hydro_32_C"/>
</dbReference>
<dbReference type="CDD" id="cd18622">
    <property type="entry name" value="GH32_Inu-like"/>
    <property type="match status" value="1"/>
</dbReference>
<dbReference type="InterPro" id="IPR023296">
    <property type="entry name" value="Glyco_hydro_beta-prop_sf"/>
</dbReference>
<keyword evidence="2 4" id="KW-0378">Hydrolase</keyword>
<dbReference type="EMBL" id="JAMXLY010000023">
    <property type="protein sequence ID" value="MCO6025649.1"/>
    <property type="molecule type" value="Genomic_DNA"/>
</dbReference>
<feature type="domain" description="Glycosyl hydrolase family 32 N-terminal" evidence="5">
    <location>
        <begin position="42"/>
        <end position="335"/>
    </location>
</feature>
<dbReference type="SUPFAM" id="SSF49899">
    <property type="entry name" value="Concanavalin A-like lectins/glucanases"/>
    <property type="match status" value="1"/>
</dbReference>
<dbReference type="Proteomes" id="UP001204015">
    <property type="component" value="Unassembled WGS sequence"/>
</dbReference>
<proteinExistence type="inferred from homology"/>
<evidence type="ECO:0000259" key="5">
    <source>
        <dbReference type="Pfam" id="PF00251"/>
    </source>
</evidence>
<evidence type="ECO:0000313" key="7">
    <source>
        <dbReference type="EMBL" id="MCO6025649.1"/>
    </source>
</evidence>
<name>A0ABT1BX43_9BACT</name>
<protein>
    <submittedName>
        <fullName evidence="7">Glycoside hydrolase family 32 protein</fullName>
    </submittedName>
</protein>
<comment type="similarity">
    <text evidence="1 4">Belongs to the glycosyl hydrolase 32 family.</text>
</comment>
<reference evidence="7 8" key="1">
    <citation type="submission" date="2022-06" db="EMBL/GenBank/DDBJ databases">
        <title>A taxonomic note on the genus Prevotella: Description of four novel genera and emended description of the genera Hallella and Xylanibacter.</title>
        <authorList>
            <person name="Hitch T.C.A."/>
        </authorList>
    </citation>
    <scope>NUCLEOTIDE SEQUENCE [LARGE SCALE GENOMIC DNA]</scope>
    <source>
        <strain evidence="7 8">DSM 100619</strain>
    </source>
</reference>
<keyword evidence="8" id="KW-1185">Reference proteome</keyword>
<evidence type="ECO:0000259" key="6">
    <source>
        <dbReference type="Pfam" id="PF08244"/>
    </source>
</evidence>
<evidence type="ECO:0000256" key="3">
    <source>
        <dbReference type="ARBA" id="ARBA00023295"/>
    </source>
</evidence>
<evidence type="ECO:0000256" key="2">
    <source>
        <dbReference type="ARBA" id="ARBA00022801"/>
    </source>
</evidence>
<dbReference type="InterPro" id="IPR013148">
    <property type="entry name" value="Glyco_hydro_32_N"/>
</dbReference>
<dbReference type="Gene3D" id="2.60.120.560">
    <property type="entry name" value="Exo-inulinase, domain 1"/>
    <property type="match status" value="1"/>
</dbReference>
<evidence type="ECO:0000313" key="8">
    <source>
        <dbReference type="Proteomes" id="UP001204015"/>
    </source>
</evidence>
<organism evidence="7 8">
    <name type="scientific">Segatella cerevisiae</name>
    <dbReference type="NCBI Taxonomy" id="2053716"/>
    <lineage>
        <taxon>Bacteria</taxon>
        <taxon>Pseudomonadati</taxon>
        <taxon>Bacteroidota</taxon>
        <taxon>Bacteroidia</taxon>
        <taxon>Bacteroidales</taxon>
        <taxon>Prevotellaceae</taxon>
        <taxon>Segatella</taxon>
    </lineage>
</organism>
<dbReference type="SMART" id="SM00640">
    <property type="entry name" value="Glyco_32"/>
    <property type="match status" value="1"/>
</dbReference>
<dbReference type="SUPFAM" id="SSF75005">
    <property type="entry name" value="Arabinanase/levansucrase/invertase"/>
    <property type="match status" value="1"/>
</dbReference>
<dbReference type="GO" id="GO:0016787">
    <property type="term" value="F:hydrolase activity"/>
    <property type="evidence" value="ECO:0007669"/>
    <property type="project" value="UniProtKB-KW"/>
</dbReference>
<dbReference type="Pfam" id="PF08244">
    <property type="entry name" value="Glyco_hydro_32C"/>
    <property type="match status" value="1"/>
</dbReference>
<dbReference type="InterPro" id="IPR013320">
    <property type="entry name" value="ConA-like_dom_sf"/>
</dbReference>
<dbReference type="Pfam" id="PF00251">
    <property type="entry name" value="Glyco_hydro_32N"/>
    <property type="match status" value="1"/>
</dbReference>
<gene>
    <name evidence="7" type="ORF">NG821_07320</name>
</gene>
<dbReference type="PANTHER" id="PTHR42800:SF3">
    <property type="entry name" value="GLYCOSYL HYDROLASE FAMILY 32 N-TERMINAL DOMAIN-CONTAINING PROTEIN"/>
    <property type="match status" value="1"/>
</dbReference>
<dbReference type="InterPro" id="IPR001362">
    <property type="entry name" value="Glyco_hydro_32"/>
</dbReference>
<keyword evidence="3 4" id="KW-0326">Glycosidase</keyword>
<evidence type="ECO:0000256" key="4">
    <source>
        <dbReference type="RuleBase" id="RU362110"/>
    </source>
</evidence>
<evidence type="ECO:0000256" key="1">
    <source>
        <dbReference type="ARBA" id="ARBA00009902"/>
    </source>
</evidence>
<feature type="domain" description="Glycosyl hydrolase family 32 C-terminal" evidence="6">
    <location>
        <begin position="340"/>
        <end position="488"/>
    </location>
</feature>
<dbReference type="PANTHER" id="PTHR42800">
    <property type="entry name" value="EXOINULINASE INUD (AFU_ORTHOLOGUE AFUA_5G00480)"/>
    <property type="match status" value="1"/>
</dbReference>
<dbReference type="Gene3D" id="2.115.10.20">
    <property type="entry name" value="Glycosyl hydrolase domain, family 43"/>
    <property type="match status" value="1"/>
</dbReference>
<accession>A0ABT1BX43</accession>
<comment type="caution">
    <text evidence="7">The sequence shown here is derived from an EMBL/GenBank/DDBJ whole genome shotgun (WGS) entry which is preliminary data.</text>
</comment>
<sequence length="494" mass="56313">MEMKIVCLVNVLLLFVGLLPAKSQVTLDTTHLYHERYRPQYHFSPQEGWIGDPCGLMYYKGKFHMYWWGKVESSDLVHYKQIKSNVMEGAGPNIGYFTGSALIDKNNTAGFGKGAYIAAYTVFEKDSKKQAQGISFSHDGKTFHYYPGNPVIDIGSKEFRDPTVFWYEPTKKWVMVVAKALEKKVKFYTSPDLKHWTWVSDFGPAGDSEKSWECPDLFQLPVDGNPLKKKWVLVVSVNWLKEQYFIGDFDGTTFKLEENHPKDPLYIDEGLDFYASRTFRDYDSTLKSVISMGWVSTWDYAQQVPSTYGKGFWSIPRVLELKTYKGEGLRLTQRPIDGLQTLRYQPVTVNHSVDVGVQTIPGFAPKENVYEVDASFSTNVSNVFGFNLCVGNGRKLVISYDTDSHNLVIDRTHCTDASIPKFSRMAFHQVNPVNDKIRLHIFVDKSSVEIFTNDGKDVFSLLTYPGETQTGIELFALKGGTQMSLKAWMLKSIW</sequence>